<feature type="transmembrane region" description="Helical" evidence="6">
    <location>
        <begin position="153"/>
        <end position="174"/>
    </location>
</feature>
<evidence type="ECO:0000256" key="3">
    <source>
        <dbReference type="ARBA" id="ARBA00022692"/>
    </source>
</evidence>
<keyword evidence="9" id="KW-1185">Reference proteome</keyword>
<accession>S9QVL2</accession>
<dbReference type="SUPFAM" id="SSF103481">
    <property type="entry name" value="Multidrug resistance efflux transporter EmrE"/>
    <property type="match status" value="2"/>
</dbReference>
<evidence type="ECO:0000256" key="4">
    <source>
        <dbReference type="ARBA" id="ARBA00022989"/>
    </source>
</evidence>
<evidence type="ECO:0000313" key="8">
    <source>
        <dbReference type="EMBL" id="EPX85461.1"/>
    </source>
</evidence>
<evidence type="ECO:0000259" key="7">
    <source>
        <dbReference type="Pfam" id="PF00892"/>
    </source>
</evidence>
<dbReference type="Gene3D" id="1.10.3730.20">
    <property type="match status" value="1"/>
</dbReference>
<comment type="similarity">
    <text evidence="2">Belongs to the drug/metabolite transporter (DMT) superfamily. 10 TMS drug/metabolite exporter (DME) (TC 2.A.7.3) family.</text>
</comment>
<feature type="transmembrane region" description="Helical" evidence="6">
    <location>
        <begin position="268"/>
        <end position="289"/>
    </location>
</feature>
<feature type="transmembrane region" description="Helical" evidence="6">
    <location>
        <begin position="77"/>
        <end position="95"/>
    </location>
</feature>
<gene>
    <name evidence="8" type="ORF">Salmuc_02843</name>
</gene>
<dbReference type="GO" id="GO:0016020">
    <property type="term" value="C:membrane"/>
    <property type="evidence" value="ECO:0007669"/>
    <property type="project" value="UniProtKB-SubCell"/>
</dbReference>
<dbReference type="PANTHER" id="PTHR22911">
    <property type="entry name" value="ACYL-MALONYL CONDENSING ENZYME-RELATED"/>
    <property type="match status" value="1"/>
</dbReference>
<feature type="transmembrane region" description="Helical" evidence="6">
    <location>
        <begin position="214"/>
        <end position="235"/>
    </location>
</feature>
<dbReference type="InterPro" id="IPR000620">
    <property type="entry name" value="EamA_dom"/>
</dbReference>
<feature type="transmembrane region" description="Helical" evidence="6">
    <location>
        <begin position="130"/>
        <end position="147"/>
    </location>
</feature>
<dbReference type="Pfam" id="PF00892">
    <property type="entry name" value="EamA"/>
    <property type="match status" value="1"/>
</dbReference>
<evidence type="ECO:0000256" key="1">
    <source>
        <dbReference type="ARBA" id="ARBA00004141"/>
    </source>
</evidence>
<dbReference type="RefSeq" id="WP_020041390.1">
    <property type="nucleotide sequence ID" value="NZ_KE557273.1"/>
</dbReference>
<dbReference type="EMBL" id="APVH01000009">
    <property type="protein sequence ID" value="EPX85461.1"/>
    <property type="molecule type" value="Genomic_DNA"/>
</dbReference>
<keyword evidence="4 6" id="KW-1133">Transmembrane helix</keyword>
<dbReference type="InterPro" id="IPR037185">
    <property type="entry name" value="EmrE-like"/>
</dbReference>
<feature type="transmembrane region" description="Helical" evidence="6">
    <location>
        <begin position="242"/>
        <end position="262"/>
    </location>
</feature>
<feature type="transmembrane region" description="Helical" evidence="6">
    <location>
        <begin position="12"/>
        <end position="33"/>
    </location>
</feature>
<feature type="transmembrane region" description="Helical" evidence="6">
    <location>
        <begin position="45"/>
        <end position="65"/>
    </location>
</feature>
<evidence type="ECO:0000256" key="6">
    <source>
        <dbReference type="SAM" id="Phobius"/>
    </source>
</evidence>
<proteinExistence type="inferred from homology"/>
<keyword evidence="3 6" id="KW-0812">Transmembrane</keyword>
<sequence length="296" mass="30793">MSGSGVIAARPAIGASAMLLNTILIPIMGVAIKELAAQGVGTVEMLAWRAWLTFALLLPLLFRGTNLRAVLAADKRAHVVHATFAVATMGCLYFALRTLPIVTVTAINFSTPIFTLVLARILYREPVSRTGWAAMALGFAGTLLVLRPDASGIGLDAAVVLLGSALGAGMNLAVRRMPARSSNYAVLFYFSLAGAVVYGAAALGNTAIPATTSWPWFGTLAAIALAVHACTTVAYRVSSSVLVGALDYARILWATLIGVLVLQEVPDLIDGLGILLIVTSGGIVLHLSARARQAGL</sequence>
<feature type="domain" description="EamA" evidence="7">
    <location>
        <begin position="13"/>
        <end position="146"/>
    </location>
</feature>
<comment type="subcellular location">
    <subcellularLocation>
        <location evidence="1">Membrane</location>
        <topology evidence="1">Multi-pass membrane protein</topology>
    </subcellularLocation>
</comment>
<feature type="transmembrane region" description="Helical" evidence="6">
    <location>
        <begin position="186"/>
        <end position="208"/>
    </location>
</feature>
<organism evidence="8 9">
    <name type="scientific">Salipiger mucosus DSM 16094</name>
    <dbReference type="NCBI Taxonomy" id="1123237"/>
    <lineage>
        <taxon>Bacteria</taxon>
        <taxon>Pseudomonadati</taxon>
        <taxon>Pseudomonadota</taxon>
        <taxon>Alphaproteobacteria</taxon>
        <taxon>Rhodobacterales</taxon>
        <taxon>Roseobacteraceae</taxon>
        <taxon>Salipiger</taxon>
    </lineage>
</organism>
<evidence type="ECO:0000256" key="2">
    <source>
        <dbReference type="ARBA" id="ARBA00009853"/>
    </source>
</evidence>
<keyword evidence="5 6" id="KW-0472">Membrane</keyword>
<protein>
    <recommendedName>
        <fullName evidence="7">EamA domain-containing protein</fullName>
    </recommendedName>
</protein>
<feature type="transmembrane region" description="Helical" evidence="6">
    <location>
        <begin position="101"/>
        <end position="123"/>
    </location>
</feature>
<name>S9QVL2_9RHOB</name>
<reference evidence="9" key="1">
    <citation type="journal article" date="2014" name="Stand. Genomic Sci.">
        <title>Genome sequence of the exopolysaccharide-producing Salipiger mucosus type strain (DSM 16094(T)), a moderately halophilic member of the Roseobacter clade.</title>
        <authorList>
            <person name="Riedel T."/>
            <person name="Spring S."/>
            <person name="Fiebig A."/>
            <person name="Petersen J."/>
            <person name="Kyrpides N.C."/>
            <person name="Goker M."/>
            <person name="Klenk H.P."/>
        </authorList>
    </citation>
    <scope>NUCLEOTIDE SEQUENCE [LARGE SCALE GENOMIC DNA]</scope>
    <source>
        <strain evidence="9">DSM 16094</strain>
    </source>
</reference>
<dbReference type="PANTHER" id="PTHR22911:SF6">
    <property type="entry name" value="SOLUTE CARRIER FAMILY 35 MEMBER G1"/>
    <property type="match status" value="1"/>
</dbReference>
<dbReference type="Proteomes" id="UP000015347">
    <property type="component" value="Unassembled WGS sequence"/>
</dbReference>
<dbReference type="HOGENOM" id="CLU_032828_0_1_5"/>
<dbReference type="AlphaFoldDB" id="S9QVL2"/>
<evidence type="ECO:0000256" key="5">
    <source>
        <dbReference type="ARBA" id="ARBA00023136"/>
    </source>
</evidence>
<evidence type="ECO:0000313" key="9">
    <source>
        <dbReference type="Proteomes" id="UP000015347"/>
    </source>
</evidence>
<dbReference type="STRING" id="1123237.Salmuc_02843"/>
<dbReference type="OrthoDB" id="9812899at2"/>
<dbReference type="eggNOG" id="COG0697">
    <property type="taxonomic scope" value="Bacteria"/>
</dbReference>
<comment type="caution">
    <text evidence="8">The sequence shown here is derived from an EMBL/GenBank/DDBJ whole genome shotgun (WGS) entry which is preliminary data.</text>
</comment>